<dbReference type="Proteomes" id="UP001149411">
    <property type="component" value="Unassembled WGS sequence"/>
</dbReference>
<dbReference type="EMBL" id="RKLV01000002">
    <property type="protein sequence ID" value="MCX2818274.1"/>
    <property type="molecule type" value="Genomic_DNA"/>
</dbReference>
<evidence type="ECO:0000256" key="1">
    <source>
        <dbReference type="SAM" id="MobiDB-lite"/>
    </source>
</evidence>
<evidence type="ECO:0000313" key="2">
    <source>
        <dbReference type="EMBL" id="MCX2818274.1"/>
    </source>
</evidence>
<keyword evidence="3" id="KW-1185">Reference proteome</keyword>
<gene>
    <name evidence="2" type="ORF">EGH25_02765</name>
</gene>
<dbReference type="AlphaFoldDB" id="A0A9Q4C4F6"/>
<protein>
    <submittedName>
        <fullName evidence="2">Uncharacterized protein</fullName>
    </submittedName>
</protein>
<proteinExistence type="predicted"/>
<accession>A0A9Q4C4F6</accession>
<feature type="region of interest" description="Disordered" evidence="1">
    <location>
        <begin position="1"/>
        <end position="44"/>
    </location>
</feature>
<name>A0A9Q4C4F6_9EURY</name>
<organism evidence="2 3">
    <name type="scientific">Halorutilus salinus</name>
    <dbReference type="NCBI Taxonomy" id="2487751"/>
    <lineage>
        <taxon>Archaea</taxon>
        <taxon>Methanobacteriati</taxon>
        <taxon>Methanobacteriota</taxon>
        <taxon>Stenosarchaea group</taxon>
        <taxon>Halobacteria</taxon>
        <taxon>Halorutilales</taxon>
        <taxon>Halorutilaceae</taxon>
        <taxon>Halorutilus</taxon>
    </lineage>
</organism>
<dbReference type="RefSeq" id="WP_266086021.1">
    <property type="nucleotide sequence ID" value="NZ_RKLV01000002.1"/>
</dbReference>
<feature type="compositionally biased region" description="Polar residues" evidence="1">
    <location>
        <begin position="20"/>
        <end position="34"/>
    </location>
</feature>
<sequence length="44" mass="4546">MTKSRGGTQGGDGSEAGRQTRGTDGSTVVENTRLSYEPDSVVSN</sequence>
<comment type="caution">
    <text evidence="2">The sequence shown here is derived from an EMBL/GenBank/DDBJ whole genome shotgun (WGS) entry which is preliminary data.</text>
</comment>
<evidence type="ECO:0000313" key="3">
    <source>
        <dbReference type="Proteomes" id="UP001149411"/>
    </source>
</evidence>
<reference evidence="2" key="1">
    <citation type="submission" date="2022-09" db="EMBL/GenBank/DDBJ databases">
        <title>Haloadaptaus new haloarchaeum isolated from saline soil.</title>
        <authorList>
            <person name="Duran-Viseras A."/>
            <person name="Sanchez-Porro C."/>
            <person name="Ventosa A."/>
        </authorList>
    </citation>
    <scope>NUCLEOTIDE SEQUENCE</scope>
    <source>
        <strain evidence="2">F3-133</strain>
    </source>
</reference>